<evidence type="ECO:0000313" key="1">
    <source>
        <dbReference type="EMBL" id="KAJ7044351.1"/>
    </source>
</evidence>
<comment type="caution">
    <text evidence="1">The sequence shown here is derived from an EMBL/GenBank/DDBJ whole genome shotgun (WGS) entry which is preliminary data.</text>
</comment>
<sequence>MDPSQISKSLKAGMSHFHGIVISQLAYLILGLRNAGVIHETGKADIDEMKNRWLKVLINSLDTTHELKQMWFKGNFGGLSAKNTGQSDPEDWRRFRISITGNQHAVRNMWRRAWRRVWRWKELSRDTEEAEKQYI</sequence>
<reference evidence="1" key="1">
    <citation type="submission" date="2023-03" db="EMBL/GenBank/DDBJ databases">
        <title>Massive genome expansion in bonnet fungi (Mycena s.s.) driven by repeated elements and novel gene families across ecological guilds.</title>
        <authorList>
            <consortium name="Lawrence Berkeley National Laboratory"/>
            <person name="Harder C.B."/>
            <person name="Miyauchi S."/>
            <person name="Viragh M."/>
            <person name="Kuo A."/>
            <person name="Thoen E."/>
            <person name="Andreopoulos B."/>
            <person name="Lu D."/>
            <person name="Skrede I."/>
            <person name="Drula E."/>
            <person name="Henrissat B."/>
            <person name="Morin E."/>
            <person name="Kohler A."/>
            <person name="Barry K."/>
            <person name="LaButti K."/>
            <person name="Morin E."/>
            <person name="Salamov A."/>
            <person name="Lipzen A."/>
            <person name="Mereny Z."/>
            <person name="Hegedus B."/>
            <person name="Baldrian P."/>
            <person name="Stursova M."/>
            <person name="Weitz H."/>
            <person name="Taylor A."/>
            <person name="Grigoriev I.V."/>
            <person name="Nagy L.G."/>
            <person name="Martin F."/>
            <person name="Kauserud H."/>
        </authorList>
    </citation>
    <scope>NUCLEOTIDE SEQUENCE</scope>
    <source>
        <strain evidence="1">CBHHK200</strain>
    </source>
</reference>
<gene>
    <name evidence="1" type="ORF">C8F04DRAFT_1174783</name>
</gene>
<proteinExistence type="predicted"/>
<dbReference type="AlphaFoldDB" id="A0AAD6TFD8"/>
<organism evidence="1 2">
    <name type="scientific">Mycena alexandri</name>
    <dbReference type="NCBI Taxonomy" id="1745969"/>
    <lineage>
        <taxon>Eukaryota</taxon>
        <taxon>Fungi</taxon>
        <taxon>Dikarya</taxon>
        <taxon>Basidiomycota</taxon>
        <taxon>Agaricomycotina</taxon>
        <taxon>Agaricomycetes</taxon>
        <taxon>Agaricomycetidae</taxon>
        <taxon>Agaricales</taxon>
        <taxon>Marasmiineae</taxon>
        <taxon>Mycenaceae</taxon>
        <taxon>Mycena</taxon>
    </lineage>
</organism>
<dbReference type="Proteomes" id="UP001218188">
    <property type="component" value="Unassembled WGS sequence"/>
</dbReference>
<name>A0AAD6TFD8_9AGAR</name>
<keyword evidence="2" id="KW-1185">Reference proteome</keyword>
<evidence type="ECO:0000313" key="2">
    <source>
        <dbReference type="Proteomes" id="UP001218188"/>
    </source>
</evidence>
<protein>
    <submittedName>
        <fullName evidence="1">Uncharacterized protein</fullName>
    </submittedName>
</protein>
<accession>A0AAD6TFD8</accession>
<dbReference type="EMBL" id="JARJCM010000007">
    <property type="protein sequence ID" value="KAJ7044351.1"/>
    <property type="molecule type" value="Genomic_DNA"/>
</dbReference>